<sequence>MPARYLNEAAILTVCFSGSPRRCRTRCHAMTRLDNILPFAHRLWAAWLPEGGCAVDATAGNGHDTLRLAQLAGTNGLVYAFDVQAAALEATRARLQAAGLDDGRVCLVEAGHQTLADYVARPADVAVFNCGYLPGGDKSRTTQTDTTLQAVAQALAVLKPGGLLTVALYPGHEEGAREAEAVRQWLSALPQQAYAVLHYGFLNRRNRPPYLLAVEKLAAAHLATLRSLDN</sequence>
<dbReference type="GO" id="GO:0008168">
    <property type="term" value="F:methyltransferase activity"/>
    <property type="evidence" value="ECO:0007669"/>
    <property type="project" value="UniProtKB-KW"/>
</dbReference>
<proteinExistence type="predicted"/>
<keyword evidence="1" id="KW-0808">Transferase</keyword>
<keyword evidence="2" id="KW-1185">Reference proteome</keyword>
<dbReference type="PANTHER" id="PTHR35276">
    <property type="entry name" value="S-ADENOSYL-L-METHIONINE-DEPENDENT METHYLTRANSFERASES SUPERFAMILY PROTEIN"/>
    <property type="match status" value="1"/>
</dbReference>
<evidence type="ECO:0000313" key="1">
    <source>
        <dbReference type="EMBL" id="EGY52922.1"/>
    </source>
</evidence>
<protein>
    <submittedName>
        <fullName evidence="1">rRNA methyltransferase</fullName>
    </submittedName>
</protein>
<dbReference type="GO" id="GO:0032259">
    <property type="term" value="P:methylation"/>
    <property type="evidence" value="ECO:0007669"/>
    <property type="project" value="UniProtKB-KW"/>
</dbReference>
<accession>G4CGX9</accession>
<dbReference type="PATRIC" id="fig|1032488.3.peg.806"/>
<dbReference type="STRING" id="1032488.HMPREF9371_0868"/>
<reference evidence="1 2" key="1">
    <citation type="submission" date="2011-05" db="EMBL/GenBank/DDBJ databases">
        <authorList>
            <person name="Muzny D."/>
            <person name="Qin X."/>
            <person name="Deng J."/>
            <person name="Jiang H."/>
            <person name="Liu Y."/>
            <person name="Qu J."/>
            <person name="Song X.-Z."/>
            <person name="Zhang L."/>
            <person name="Thornton R."/>
            <person name="Coyle M."/>
            <person name="Francisco L."/>
            <person name="Jackson L."/>
            <person name="Javaid M."/>
            <person name="Korchina V."/>
            <person name="Kovar C."/>
            <person name="Mata R."/>
            <person name="Mathew T."/>
            <person name="Ngo R."/>
            <person name="Nguyen L."/>
            <person name="Nguyen N."/>
            <person name="Okwuonu G."/>
            <person name="Ongeri F."/>
            <person name="Pham C."/>
            <person name="Simmons D."/>
            <person name="Wilczek-Boney K."/>
            <person name="Hale W."/>
            <person name="Jakkamsetti A."/>
            <person name="Pham P."/>
            <person name="Ruth R."/>
            <person name="San Lucas F."/>
            <person name="Warren J."/>
            <person name="Zhang J."/>
            <person name="Zhao Z."/>
            <person name="Zhou C."/>
            <person name="Zhu D."/>
            <person name="Lee S."/>
            <person name="Bess C."/>
            <person name="Blankenburg K."/>
            <person name="Forbes L."/>
            <person name="Fu Q."/>
            <person name="Gubbala S."/>
            <person name="Hirani K."/>
            <person name="Jayaseelan J.C."/>
            <person name="Lara F."/>
            <person name="Munidasa M."/>
            <person name="Palculict T."/>
            <person name="Patil S."/>
            <person name="Pu L.-L."/>
            <person name="Saada N."/>
            <person name="Tang L."/>
            <person name="Weissenberger G."/>
            <person name="Zhu Y."/>
            <person name="Hemphill L."/>
            <person name="Shang Y."/>
            <person name="Youmans B."/>
            <person name="Ayvaz T."/>
            <person name="Ross M."/>
            <person name="Santibanez J."/>
            <person name="Aqrawi P."/>
            <person name="Gross S."/>
            <person name="Joshi V."/>
            <person name="Fowler G."/>
            <person name="Nazareth L."/>
            <person name="Reid J."/>
            <person name="Worley K."/>
            <person name="Petrosino J."/>
            <person name="Highlander S."/>
            <person name="Gibbs R."/>
        </authorList>
    </citation>
    <scope>NUCLEOTIDE SEQUENCE [LARGE SCALE GENOMIC DNA]</scope>
    <source>
        <strain evidence="1 2">871</strain>
    </source>
</reference>
<dbReference type="Pfam" id="PF06962">
    <property type="entry name" value="rRNA_methylase"/>
    <property type="match status" value="1"/>
</dbReference>
<dbReference type="SUPFAM" id="SSF53335">
    <property type="entry name" value="S-adenosyl-L-methionine-dependent methyltransferases"/>
    <property type="match status" value="1"/>
</dbReference>
<keyword evidence="1" id="KW-0489">Methyltransferase</keyword>
<dbReference type="AlphaFoldDB" id="G4CGX9"/>
<dbReference type="EMBL" id="AGAY01000028">
    <property type="protein sequence ID" value="EGY52922.1"/>
    <property type="molecule type" value="Genomic_DNA"/>
</dbReference>
<dbReference type="CDD" id="cd02440">
    <property type="entry name" value="AdoMet_MTases"/>
    <property type="match status" value="1"/>
</dbReference>
<organism evidence="1 2">
    <name type="scientific">Neisseria shayeganii 871</name>
    <dbReference type="NCBI Taxonomy" id="1032488"/>
    <lineage>
        <taxon>Bacteria</taxon>
        <taxon>Pseudomonadati</taxon>
        <taxon>Pseudomonadota</taxon>
        <taxon>Betaproteobacteria</taxon>
        <taxon>Neisseriales</taxon>
        <taxon>Neisseriaceae</taxon>
        <taxon>Neisseria</taxon>
    </lineage>
</organism>
<gene>
    <name evidence="1" type="ORF">HMPREF9371_0868</name>
</gene>
<dbReference type="InterPro" id="IPR029063">
    <property type="entry name" value="SAM-dependent_MTases_sf"/>
</dbReference>
<comment type="caution">
    <text evidence="1">The sequence shown here is derived from an EMBL/GenBank/DDBJ whole genome shotgun (WGS) entry which is preliminary data.</text>
</comment>
<dbReference type="InterPro" id="IPR010719">
    <property type="entry name" value="MnmM_MeTrfase"/>
</dbReference>
<evidence type="ECO:0000313" key="2">
    <source>
        <dbReference type="Proteomes" id="UP000003019"/>
    </source>
</evidence>
<dbReference type="Proteomes" id="UP000003019">
    <property type="component" value="Unassembled WGS sequence"/>
</dbReference>
<dbReference type="Gene3D" id="3.40.50.150">
    <property type="entry name" value="Vaccinia Virus protein VP39"/>
    <property type="match status" value="1"/>
</dbReference>
<name>G4CGX9_9NEIS</name>
<dbReference type="HOGENOM" id="CLU_079190_1_0_4"/>
<dbReference type="PANTHER" id="PTHR35276:SF1">
    <property type="entry name" value="TRNA (MNM(5)S(2)U34)-METHYLTRANSFERASE, CHLOROPLASTIC"/>
    <property type="match status" value="1"/>
</dbReference>